<accession>A0A8H4JAY0</accession>
<organism evidence="3 4">
    <name type="scientific">Fusarium acutatum</name>
    <dbReference type="NCBI Taxonomy" id="78861"/>
    <lineage>
        <taxon>Eukaryota</taxon>
        <taxon>Fungi</taxon>
        <taxon>Dikarya</taxon>
        <taxon>Ascomycota</taxon>
        <taxon>Pezizomycotina</taxon>
        <taxon>Sordariomycetes</taxon>
        <taxon>Hypocreomycetidae</taxon>
        <taxon>Hypocreales</taxon>
        <taxon>Nectriaceae</taxon>
        <taxon>Fusarium</taxon>
        <taxon>Fusarium fujikuroi species complex</taxon>
    </lineage>
</organism>
<feature type="coiled-coil region" evidence="1">
    <location>
        <begin position="123"/>
        <end position="150"/>
    </location>
</feature>
<evidence type="ECO:0000256" key="1">
    <source>
        <dbReference type="SAM" id="Coils"/>
    </source>
</evidence>
<keyword evidence="2" id="KW-0732">Signal</keyword>
<comment type="caution">
    <text evidence="3">The sequence shown here is derived from an EMBL/GenBank/DDBJ whole genome shotgun (WGS) entry which is preliminary data.</text>
</comment>
<reference evidence="3 4" key="1">
    <citation type="submission" date="2020-01" db="EMBL/GenBank/DDBJ databases">
        <title>Identification and distribution of gene clusters putatively required for synthesis of sphingolipid metabolism inhibitors in phylogenetically diverse species of the filamentous fungus Fusarium.</title>
        <authorList>
            <person name="Kim H.-S."/>
            <person name="Busman M."/>
            <person name="Brown D.W."/>
            <person name="Divon H."/>
            <person name="Uhlig S."/>
            <person name="Proctor R.H."/>
        </authorList>
    </citation>
    <scope>NUCLEOTIDE SEQUENCE [LARGE SCALE GENOMIC DNA]</scope>
    <source>
        <strain evidence="3 4">NRRL 13308</strain>
    </source>
</reference>
<dbReference type="Proteomes" id="UP000536711">
    <property type="component" value="Unassembled WGS sequence"/>
</dbReference>
<evidence type="ECO:0008006" key="5">
    <source>
        <dbReference type="Google" id="ProtNLM"/>
    </source>
</evidence>
<keyword evidence="1" id="KW-0175">Coiled coil</keyword>
<proteinExistence type="predicted"/>
<gene>
    <name evidence="3" type="ORF">FACUT_13902</name>
</gene>
<dbReference type="OrthoDB" id="5403707at2759"/>
<sequence length="253" mass="28098">MKASAYLLTVLLSATQALAECVEGTREEISPGYTVEHKCNIYRKGDDHKNIPSAKECAALARDAGISVSTYHPPSKKCIVGRDDGKDIPYSGTIFMQKVVDEPEDDPFAPEEDPFALDCDAERDECLAQKATLQAELEATKTECASKKADADLAKDILASTCPFQHAKDGTVGGKEYRFWCARWHDDSGSKERHHVPTMEACLRLCNARSWCTYALHGVFNGFCQLYDRKISYATTPGVCRYDINSWHCAVKK</sequence>
<feature type="chain" id="PRO_5034271624" description="Apple domain-containing protein" evidence="2">
    <location>
        <begin position="20"/>
        <end position="253"/>
    </location>
</feature>
<evidence type="ECO:0000313" key="4">
    <source>
        <dbReference type="Proteomes" id="UP000536711"/>
    </source>
</evidence>
<protein>
    <recommendedName>
        <fullName evidence="5">Apple domain-containing protein</fullName>
    </recommendedName>
</protein>
<evidence type="ECO:0000313" key="3">
    <source>
        <dbReference type="EMBL" id="KAF4414863.1"/>
    </source>
</evidence>
<dbReference type="AlphaFoldDB" id="A0A8H4JAY0"/>
<name>A0A8H4JAY0_9HYPO</name>
<dbReference type="EMBL" id="JAADJF010000671">
    <property type="protein sequence ID" value="KAF4414863.1"/>
    <property type="molecule type" value="Genomic_DNA"/>
</dbReference>
<keyword evidence="4" id="KW-1185">Reference proteome</keyword>
<feature type="signal peptide" evidence="2">
    <location>
        <begin position="1"/>
        <end position="19"/>
    </location>
</feature>
<evidence type="ECO:0000256" key="2">
    <source>
        <dbReference type="SAM" id="SignalP"/>
    </source>
</evidence>